<evidence type="ECO:0000256" key="9">
    <source>
        <dbReference type="ARBA" id="ARBA00016808"/>
    </source>
</evidence>
<comment type="cofactor">
    <cofactor evidence="3">
        <name>Mn(2+)</name>
        <dbReference type="ChEBI" id="CHEBI:29035"/>
    </cofactor>
</comment>
<name>A0ABQ9EQI9_TEGGR</name>
<evidence type="ECO:0000256" key="6">
    <source>
        <dbReference type="ARBA" id="ARBA00004496"/>
    </source>
</evidence>
<comment type="cofactor">
    <cofactor evidence="5">
        <name>Zn(2+)</name>
        <dbReference type="ChEBI" id="CHEBI:29105"/>
    </cofactor>
</comment>
<protein>
    <recommendedName>
        <fullName evidence="9">Regucalcin</fullName>
        <ecNumber evidence="8">3.1.1.17</ecNumber>
    </recommendedName>
    <alternativeName>
        <fullName evidence="14">Gluconolactonase</fullName>
    </alternativeName>
</protein>
<feature type="region of interest" description="Disordered" evidence="15">
    <location>
        <begin position="1"/>
        <end position="28"/>
    </location>
</feature>
<dbReference type="Gene3D" id="2.120.10.30">
    <property type="entry name" value="TolB, C-terminal domain"/>
    <property type="match status" value="1"/>
</dbReference>
<accession>A0ABQ9EQI9</accession>
<feature type="domain" description="SMP-30/Gluconolactonase/LRE-like region" evidence="16">
    <location>
        <begin position="52"/>
        <end position="298"/>
    </location>
</feature>
<proteinExistence type="inferred from homology"/>
<comment type="cofactor">
    <cofactor evidence="2">
        <name>Ca(2+)</name>
        <dbReference type="ChEBI" id="CHEBI:29108"/>
    </cofactor>
</comment>
<evidence type="ECO:0000256" key="7">
    <source>
        <dbReference type="ARBA" id="ARBA00008853"/>
    </source>
</evidence>
<keyword evidence="13" id="KW-0106">Calcium</keyword>
<evidence type="ECO:0000259" key="16">
    <source>
        <dbReference type="Pfam" id="PF08450"/>
    </source>
</evidence>
<dbReference type="EC" id="3.1.1.17" evidence="8"/>
<gene>
    <name evidence="17" type="ORF">KUTeg_016407</name>
</gene>
<evidence type="ECO:0000256" key="2">
    <source>
        <dbReference type="ARBA" id="ARBA00001913"/>
    </source>
</evidence>
<keyword evidence="18" id="KW-1185">Reference proteome</keyword>
<dbReference type="PANTHER" id="PTHR10907">
    <property type="entry name" value="REGUCALCIN"/>
    <property type="match status" value="1"/>
</dbReference>
<dbReference type="PRINTS" id="PR01791">
    <property type="entry name" value="REGUCALCIN"/>
</dbReference>
<evidence type="ECO:0000256" key="8">
    <source>
        <dbReference type="ARBA" id="ARBA00013227"/>
    </source>
</evidence>
<keyword evidence="11" id="KW-0479">Metal-binding</keyword>
<evidence type="ECO:0000256" key="14">
    <source>
        <dbReference type="ARBA" id="ARBA00032464"/>
    </source>
</evidence>
<evidence type="ECO:0000256" key="13">
    <source>
        <dbReference type="ARBA" id="ARBA00022837"/>
    </source>
</evidence>
<dbReference type="InterPro" id="IPR011042">
    <property type="entry name" value="6-blade_b-propeller_TolB-like"/>
</dbReference>
<dbReference type="Pfam" id="PF08450">
    <property type="entry name" value="SGL"/>
    <property type="match status" value="1"/>
</dbReference>
<evidence type="ECO:0000256" key="11">
    <source>
        <dbReference type="ARBA" id="ARBA00022723"/>
    </source>
</evidence>
<dbReference type="Proteomes" id="UP001217089">
    <property type="component" value="Unassembled WGS sequence"/>
</dbReference>
<organism evidence="17 18">
    <name type="scientific">Tegillarca granosa</name>
    <name type="common">Malaysian cockle</name>
    <name type="synonym">Anadara granosa</name>
    <dbReference type="NCBI Taxonomy" id="220873"/>
    <lineage>
        <taxon>Eukaryota</taxon>
        <taxon>Metazoa</taxon>
        <taxon>Spiralia</taxon>
        <taxon>Lophotrochozoa</taxon>
        <taxon>Mollusca</taxon>
        <taxon>Bivalvia</taxon>
        <taxon>Autobranchia</taxon>
        <taxon>Pteriomorphia</taxon>
        <taxon>Arcoida</taxon>
        <taxon>Arcoidea</taxon>
        <taxon>Arcidae</taxon>
        <taxon>Tegillarca</taxon>
    </lineage>
</organism>
<dbReference type="InterPro" id="IPR008367">
    <property type="entry name" value="Regucalcin"/>
</dbReference>
<evidence type="ECO:0000313" key="17">
    <source>
        <dbReference type="EMBL" id="KAJ8305862.1"/>
    </source>
</evidence>
<reference evidence="17 18" key="1">
    <citation type="submission" date="2022-12" db="EMBL/GenBank/DDBJ databases">
        <title>Chromosome-level genome of Tegillarca granosa.</title>
        <authorList>
            <person name="Kim J."/>
        </authorList>
    </citation>
    <scope>NUCLEOTIDE SEQUENCE [LARGE SCALE GENOMIC DNA]</scope>
    <source>
        <strain evidence="17">Teg-2019</strain>
        <tissue evidence="17">Adductor muscle</tissue>
    </source>
</reference>
<dbReference type="PANTHER" id="PTHR10907:SF47">
    <property type="entry name" value="REGUCALCIN"/>
    <property type="match status" value="1"/>
</dbReference>
<keyword evidence="12" id="KW-0378">Hydrolase</keyword>
<evidence type="ECO:0000256" key="5">
    <source>
        <dbReference type="ARBA" id="ARBA00001947"/>
    </source>
</evidence>
<evidence type="ECO:0000256" key="1">
    <source>
        <dbReference type="ARBA" id="ARBA00001589"/>
    </source>
</evidence>
<evidence type="ECO:0000256" key="3">
    <source>
        <dbReference type="ARBA" id="ARBA00001936"/>
    </source>
</evidence>
<comment type="similarity">
    <text evidence="7">Belongs to the SMP-30/CGR1 family.</text>
</comment>
<dbReference type="EMBL" id="JARBDR010000813">
    <property type="protein sequence ID" value="KAJ8305862.1"/>
    <property type="molecule type" value="Genomic_DNA"/>
</dbReference>
<evidence type="ECO:0000256" key="12">
    <source>
        <dbReference type="ARBA" id="ARBA00022801"/>
    </source>
</evidence>
<dbReference type="InterPro" id="IPR013658">
    <property type="entry name" value="SGL"/>
</dbReference>
<keyword evidence="10" id="KW-0963">Cytoplasm</keyword>
<evidence type="ECO:0000256" key="15">
    <source>
        <dbReference type="SAM" id="MobiDB-lite"/>
    </source>
</evidence>
<dbReference type="InterPro" id="IPR005511">
    <property type="entry name" value="SMP-30"/>
</dbReference>
<sequence length="333" mass="37257">MSEKKYVASLPNEGVEDGRKCEKKPKVHKDKPEITVTEYKVEVLIQNATSGIGEGPHWDSKTQSLLYVDIYNYDVHRWDALTGQNTKYHFNEPVTLVIPNKNGGYIVSVGKKIVLLNWETGNYTVLAEVEKNIDGNRFNDGKCDPEGRLWAGTMSYPDWYKGSLYRMDLDGSIHKLLTNISISNGLAWTKDGKTMYYIDSKPKKIYAFDYDNKKGIITNQKELVDINSINITDPNKQPDGMTIDTEDKIWVAIHGDGKVIRFDPKTGAPITTVHFPTRKTTSCTFGGKNLDELYVTSAGKASLSDPYAGAVFKVTGLGVRGNQAFVYHGKLNI</sequence>
<comment type="caution">
    <text evidence="17">The sequence shown here is derived from an EMBL/GenBank/DDBJ whole genome shotgun (WGS) entry which is preliminary data.</text>
</comment>
<comment type="catalytic activity">
    <reaction evidence="1">
        <text>D-glucono-1,5-lactone + H2O = D-gluconate + H(+)</text>
        <dbReference type="Rhea" id="RHEA:10440"/>
        <dbReference type="ChEBI" id="CHEBI:15377"/>
        <dbReference type="ChEBI" id="CHEBI:15378"/>
        <dbReference type="ChEBI" id="CHEBI:16217"/>
        <dbReference type="ChEBI" id="CHEBI:18391"/>
        <dbReference type="EC" id="3.1.1.17"/>
    </reaction>
</comment>
<comment type="cofactor">
    <cofactor evidence="4">
        <name>Mg(2+)</name>
        <dbReference type="ChEBI" id="CHEBI:18420"/>
    </cofactor>
</comment>
<dbReference type="SUPFAM" id="SSF63829">
    <property type="entry name" value="Calcium-dependent phosphotriesterase"/>
    <property type="match status" value="1"/>
</dbReference>
<evidence type="ECO:0000256" key="4">
    <source>
        <dbReference type="ARBA" id="ARBA00001946"/>
    </source>
</evidence>
<dbReference type="PRINTS" id="PR01790">
    <property type="entry name" value="SMP30FAMILY"/>
</dbReference>
<comment type="subcellular location">
    <subcellularLocation>
        <location evidence="6">Cytoplasm</location>
    </subcellularLocation>
</comment>
<evidence type="ECO:0000313" key="18">
    <source>
        <dbReference type="Proteomes" id="UP001217089"/>
    </source>
</evidence>
<evidence type="ECO:0000256" key="10">
    <source>
        <dbReference type="ARBA" id="ARBA00022490"/>
    </source>
</evidence>